<name>A0A1C7M9T4_GRIFR</name>
<keyword evidence="2" id="KW-1185">Reference proteome</keyword>
<evidence type="ECO:0000313" key="2">
    <source>
        <dbReference type="Proteomes" id="UP000092993"/>
    </source>
</evidence>
<comment type="caution">
    <text evidence="1">The sequence shown here is derived from an EMBL/GenBank/DDBJ whole genome shotgun (WGS) entry which is preliminary data.</text>
</comment>
<reference evidence="1 2" key="1">
    <citation type="submission" date="2016-03" db="EMBL/GenBank/DDBJ databases">
        <title>Whole genome sequencing of Grifola frondosa 9006-11.</title>
        <authorList>
            <person name="Min B."/>
            <person name="Park H."/>
            <person name="Kim J.-G."/>
            <person name="Cho H."/>
            <person name="Oh Y.-L."/>
            <person name="Kong W.-S."/>
            <person name="Choi I.-G."/>
        </authorList>
    </citation>
    <scope>NUCLEOTIDE SEQUENCE [LARGE SCALE GENOMIC DNA]</scope>
    <source>
        <strain evidence="1 2">9006-11</strain>
    </source>
</reference>
<organism evidence="1 2">
    <name type="scientific">Grifola frondosa</name>
    <name type="common">Maitake</name>
    <name type="synonym">Polyporus frondosus</name>
    <dbReference type="NCBI Taxonomy" id="5627"/>
    <lineage>
        <taxon>Eukaryota</taxon>
        <taxon>Fungi</taxon>
        <taxon>Dikarya</taxon>
        <taxon>Basidiomycota</taxon>
        <taxon>Agaricomycotina</taxon>
        <taxon>Agaricomycetes</taxon>
        <taxon>Polyporales</taxon>
        <taxon>Grifolaceae</taxon>
        <taxon>Grifola</taxon>
    </lineage>
</organism>
<sequence length="167" mass="18743">MILENLLRLVYPVADPTLVDIHDVRETLEAAIKYEMEEAIKTITGLLAGLRTEFPMEMYAIACRLQLEDVARLSAQEVRRQQKQHGLGEEAEELTAGAYHRLLRYCQLSDRVIKPFSFCHPVRAGEGATSTATPVASVPYPFNMGSADVVLRSLDGVKFHVHRVFLC</sequence>
<proteinExistence type="predicted"/>
<protein>
    <recommendedName>
        <fullName evidence="3">BTB domain-containing protein</fullName>
    </recommendedName>
</protein>
<dbReference type="Proteomes" id="UP000092993">
    <property type="component" value="Unassembled WGS sequence"/>
</dbReference>
<dbReference type="STRING" id="5627.A0A1C7M9T4"/>
<dbReference type="OMA" id="CCMSATS"/>
<gene>
    <name evidence="1" type="ORF">A0H81_06482</name>
</gene>
<evidence type="ECO:0000313" key="1">
    <source>
        <dbReference type="EMBL" id="OBZ73680.1"/>
    </source>
</evidence>
<evidence type="ECO:0008006" key="3">
    <source>
        <dbReference type="Google" id="ProtNLM"/>
    </source>
</evidence>
<accession>A0A1C7M9T4</accession>
<dbReference type="AlphaFoldDB" id="A0A1C7M9T4"/>
<dbReference type="OrthoDB" id="2790546at2759"/>
<dbReference type="EMBL" id="LUGG01000006">
    <property type="protein sequence ID" value="OBZ73680.1"/>
    <property type="molecule type" value="Genomic_DNA"/>
</dbReference>